<evidence type="ECO:0000313" key="4">
    <source>
        <dbReference type="Proteomes" id="UP000054715"/>
    </source>
</evidence>
<organism evidence="2 4">
    <name type="scientific">Legionella jamestowniensis</name>
    <dbReference type="NCBI Taxonomy" id="455"/>
    <lineage>
        <taxon>Bacteria</taxon>
        <taxon>Pseudomonadati</taxon>
        <taxon>Pseudomonadota</taxon>
        <taxon>Gammaproteobacteria</taxon>
        <taxon>Legionellales</taxon>
        <taxon>Legionellaceae</taxon>
        <taxon>Legionella</taxon>
    </lineage>
</organism>
<evidence type="ECO:0000256" key="1">
    <source>
        <dbReference type="SAM" id="Phobius"/>
    </source>
</evidence>
<comment type="caution">
    <text evidence="2">The sequence shown here is derived from an EMBL/GenBank/DDBJ whole genome shotgun (WGS) entry which is preliminary data.</text>
</comment>
<dbReference type="EMBL" id="LNYG01000012">
    <property type="protein sequence ID" value="KTD09284.1"/>
    <property type="molecule type" value="Genomic_DNA"/>
</dbReference>
<dbReference type="AlphaFoldDB" id="A0A0W0UN37"/>
<dbReference type="Proteomes" id="UP000093336">
    <property type="component" value="Unassembled WGS sequence"/>
</dbReference>
<evidence type="ECO:0000313" key="5">
    <source>
        <dbReference type="Proteomes" id="UP000093336"/>
    </source>
</evidence>
<feature type="transmembrane region" description="Helical" evidence="1">
    <location>
        <begin position="73"/>
        <end position="90"/>
    </location>
</feature>
<dbReference type="Proteomes" id="UP000054715">
    <property type="component" value="Unassembled WGS sequence"/>
</dbReference>
<name>A0A0W0UN37_9GAMM</name>
<dbReference type="OrthoDB" id="5653199at2"/>
<accession>A0A0W0UN37</accession>
<keyword evidence="1" id="KW-0812">Transmembrane</keyword>
<sequence>MTNFLINLKIRFAIVLRHVSQSTTSCLIAMTKGNLGTLTLHHWEIAITTGLGAGLFGLIFSYGHWVKFQTSRYGIAFVAFIGTVIADYISHNGQSLMEALVTGAGAALLSLIVSFTPLDNVLAKLEEKKK</sequence>
<feature type="transmembrane region" description="Helical" evidence="1">
    <location>
        <begin position="45"/>
        <end position="66"/>
    </location>
</feature>
<dbReference type="RefSeq" id="WP_058448691.1">
    <property type="nucleotide sequence ID" value="NZ_CAAAJF010000015.1"/>
</dbReference>
<feature type="transmembrane region" description="Helical" evidence="1">
    <location>
        <begin position="96"/>
        <end position="122"/>
    </location>
</feature>
<keyword evidence="5" id="KW-1185">Reference proteome</keyword>
<dbReference type="EMBL" id="LYOZ01000002">
    <property type="protein sequence ID" value="OCH99130.1"/>
    <property type="molecule type" value="Genomic_DNA"/>
</dbReference>
<evidence type="ECO:0000313" key="2">
    <source>
        <dbReference type="EMBL" id="KTD09284.1"/>
    </source>
</evidence>
<reference evidence="3 5" key="2">
    <citation type="submission" date="2016-05" db="EMBL/GenBank/DDBJ databases">
        <authorList>
            <person name="Prochazka B."/>
            <person name="Indra A."/>
            <person name="Hasenberger P."/>
            <person name="Blaschitz M."/>
            <person name="Wagner L."/>
            <person name="Wewalka G."/>
            <person name="Sorschag S."/>
            <person name="Schmid D."/>
            <person name="Ruppitsch W."/>
        </authorList>
    </citation>
    <scope>NUCLEOTIDE SEQUENCE [LARGE SCALE GENOMIC DNA]</scope>
    <source>
        <strain evidence="3 5">974010_12</strain>
    </source>
</reference>
<dbReference type="PATRIC" id="fig|455.5.peg.673"/>
<keyword evidence="1" id="KW-1133">Transmembrane helix</keyword>
<keyword evidence="1" id="KW-0472">Membrane</keyword>
<proteinExistence type="predicted"/>
<protein>
    <submittedName>
        <fullName evidence="2">Uncharacterized protein</fullName>
    </submittedName>
</protein>
<reference evidence="2 4" key="1">
    <citation type="submission" date="2015-11" db="EMBL/GenBank/DDBJ databases">
        <title>Genomic analysis of 38 Legionella species identifies large and diverse effector repertoires.</title>
        <authorList>
            <person name="Burstein D."/>
            <person name="Amaro F."/>
            <person name="Zusman T."/>
            <person name="Lifshitz Z."/>
            <person name="Cohen O."/>
            <person name="Gilbert J.A."/>
            <person name="Pupko T."/>
            <person name="Shuman H.A."/>
            <person name="Segal G."/>
        </authorList>
    </citation>
    <scope>NUCLEOTIDE SEQUENCE [LARGE SCALE GENOMIC DNA]</scope>
    <source>
        <strain evidence="2 4">JA-26-G1-E2</strain>
    </source>
</reference>
<evidence type="ECO:0000313" key="3">
    <source>
        <dbReference type="EMBL" id="OCH99130.1"/>
    </source>
</evidence>
<gene>
    <name evidence="3" type="ORF">A8135_07695</name>
    <name evidence="2" type="ORF">Ljam_0634</name>
</gene>